<name>R4PLM6_9BACT</name>
<gene>
    <name evidence="2" type="ORF">L336_0831</name>
</gene>
<sequence>MNQSITQTITVTTAPANSGGTLANTGENLPLFVGVGALCLLVAAALTFIYLKQGRTARAKFRGFFSLIALAGLTGVFIFSQTHAASATATLALTPQNQAISVAQGSQATIPTTATLNTTSTAGYTLTLVQAQSANGVSATVKGGDLTSDTPIAASPVTVKQSSSAATSTAVNTTLTVAATANATPGTSDLKLTYTLTETPVPANPAVCENANPVSACQVDMDAALIPVTYTGTTASPQWSKADVNSEGNWYNYQAKQWANAVAVKAGVRTTYQNAAAGTIIPESDVLGYYTYIPRYQYQVCRPNASDSLTLSAGQCQDGTGADVLSTASPYNFNIKFQTASQTTSYNGTTIGGWATHPAFTFGTAQLNGIWVGKYQTSTSSEANVASETASAAAVTSGDVTIKPNQWGFSNQTVSNQFATAQSFADSTKATYQGMSAGTTDSRMMTNSDWGAVAYLTTSVYGQGAANPVAINNCVAADWNDYNGRTGWSGGSSSASYTQSCAVGTDDSGAYQTTIGQTASTTGNTSGIYDMVGGNWQYVMAHLVNDTNIANYSDNSGFATLPASKYFDGYSTTTFNAAAGDYFGNYQNCTWATCGGQAFFETTSASPVSDWGQSWLGEISISVDPYLPWVFRGGVADSGSYAGLFSAVTDDGSAYGGSGFRVVQSRF</sequence>
<dbReference type="Proteomes" id="UP000013893">
    <property type="component" value="Chromosome"/>
</dbReference>
<dbReference type="KEGG" id="saal:L336_0831"/>
<proteinExistence type="predicted"/>
<keyword evidence="1" id="KW-0812">Transmembrane</keyword>
<evidence type="ECO:0000313" key="3">
    <source>
        <dbReference type="Proteomes" id="UP000013893"/>
    </source>
</evidence>
<feature type="transmembrane region" description="Helical" evidence="1">
    <location>
        <begin position="31"/>
        <end position="51"/>
    </location>
</feature>
<dbReference type="HOGENOM" id="CLU_411446_0_0_0"/>
<dbReference type="OrthoDB" id="7820733at2"/>
<keyword evidence="3" id="KW-1185">Reference proteome</keyword>
<protein>
    <recommendedName>
        <fullName evidence="4">Sulfatase-modifying factor enzyme domain-containing protein</fullName>
    </recommendedName>
</protein>
<evidence type="ECO:0000256" key="1">
    <source>
        <dbReference type="SAM" id="Phobius"/>
    </source>
</evidence>
<dbReference type="STRING" id="1332188.L336_0831"/>
<evidence type="ECO:0000313" key="2">
    <source>
        <dbReference type="EMBL" id="AGL62533.1"/>
    </source>
</evidence>
<keyword evidence="1" id="KW-1133">Transmembrane helix</keyword>
<dbReference type="RefSeq" id="WP_015641983.1">
    <property type="nucleotide sequence ID" value="NC_021219.1"/>
</dbReference>
<evidence type="ECO:0008006" key="4">
    <source>
        <dbReference type="Google" id="ProtNLM"/>
    </source>
</evidence>
<reference evidence="2 3" key="1">
    <citation type="journal article" date="2013" name="Nat. Biotechnol.">
        <title>Genome sequences of rare, uncultured bacteria obtained by differential coverage binning of multiple metagenomes.</title>
        <authorList>
            <person name="Albertsen M."/>
            <person name="Hugenholtz P."/>
            <person name="Skarshewski A."/>
            <person name="Nielsen K.L."/>
            <person name="Tyson G.W."/>
            <person name="Nielsen P.H."/>
        </authorList>
    </citation>
    <scope>NUCLEOTIDE SEQUENCE [LARGE SCALE GENOMIC DNA]</scope>
    <source>
        <strain evidence="2">TM71</strain>
    </source>
</reference>
<dbReference type="AlphaFoldDB" id="R4PLM6"/>
<dbReference type="EMBL" id="CP005957">
    <property type="protein sequence ID" value="AGL62533.1"/>
    <property type="molecule type" value="Genomic_DNA"/>
</dbReference>
<organism evidence="2 3">
    <name type="scientific">Candidatus Saccharimonas aalborgensis</name>
    <dbReference type="NCBI Taxonomy" id="1332188"/>
    <lineage>
        <taxon>Bacteria</taxon>
        <taxon>Candidatus Saccharimonadota</taxon>
        <taxon>Candidatus Saccharimonadia</taxon>
        <taxon>Candidatus Saccharimonadales</taxon>
        <taxon>Candidatus Saccharimonadaceae</taxon>
        <taxon>Candidatus Saccharimonas</taxon>
    </lineage>
</organism>
<keyword evidence="1" id="KW-0472">Membrane</keyword>
<accession>R4PLM6</accession>
<feature type="transmembrane region" description="Helical" evidence="1">
    <location>
        <begin position="63"/>
        <end position="80"/>
    </location>
</feature>